<dbReference type="GO" id="GO:0020037">
    <property type="term" value="F:heme binding"/>
    <property type="evidence" value="ECO:0007669"/>
    <property type="project" value="InterPro"/>
</dbReference>
<dbReference type="InterPro" id="IPR036396">
    <property type="entry name" value="Cyt_P450_sf"/>
</dbReference>
<gene>
    <name evidence="2" type="ORF">L9F63_026335</name>
</gene>
<evidence type="ECO:0000313" key="2">
    <source>
        <dbReference type="EMBL" id="KAJ9600526.1"/>
    </source>
</evidence>
<evidence type="ECO:0000313" key="3">
    <source>
        <dbReference type="Proteomes" id="UP001233999"/>
    </source>
</evidence>
<proteinExistence type="predicted"/>
<keyword evidence="1" id="KW-0503">Monooxygenase</keyword>
<feature type="non-terminal residue" evidence="2">
    <location>
        <position position="83"/>
    </location>
</feature>
<protein>
    <submittedName>
        <fullName evidence="2">Uncharacterized protein</fullName>
    </submittedName>
</protein>
<reference evidence="2" key="1">
    <citation type="journal article" date="2023" name="IScience">
        <title>Live-bearing cockroach genome reveals convergent evolutionary mechanisms linked to viviparity in insects and beyond.</title>
        <authorList>
            <person name="Fouks B."/>
            <person name="Harrison M.C."/>
            <person name="Mikhailova A.A."/>
            <person name="Marchal E."/>
            <person name="English S."/>
            <person name="Carruthers M."/>
            <person name="Jennings E.C."/>
            <person name="Chiamaka E.L."/>
            <person name="Frigard R.A."/>
            <person name="Pippel M."/>
            <person name="Attardo G.M."/>
            <person name="Benoit J.B."/>
            <person name="Bornberg-Bauer E."/>
            <person name="Tobe S.S."/>
        </authorList>
    </citation>
    <scope>NUCLEOTIDE SEQUENCE</scope>
    <source>
        <strain evidence="2">Stay&amp;Tobe</strain>
    </source>
</reference>
<dbReference type="Proteomes" id="UP001233999">
    <property type="component" value="Unassembled WGS sequence"/>
</dbReference>
<comment type="caution">
    <text evidence="2">The sequence shown here is derived from an EMBL/GenBank/DDBJ whole genome shotgun (WGS) entry which is preliminary data.</text>
</comment>
<dbReference type="SUPFAM" id="SSF48264">
    <property type="entry name" value="Cytochrome P450"/>
    <property type="match status" value="1"/>
</dbReference>
<feature type="non-terminal residue" evidence="2">
    <location>
        <position position="1"/>
    </location>
</feature>
<dbReference type="GO" id="GO:0005506">
    <property type="term" value="F:iron ion binding"/>
    <property type="evidence" value="ECO:0007669"/>
    <property type="project" value="InterPro"/>
</dbReference>
<keyword evidence="1" id="KW-0560">Oxidoreductase</keyword>
<dbReference type="GO" id="GO:0004497">
    <property type="term" value="F:monooxygenase activity"/>
    <property type="evidence" value="ECO:0007669"/>
    <property type="project" value="UniProtKB-KW"/>
</dbReference>
<organism evidence="2 3">
    <name type="scientific">Diploptera punctata</name>
    <name type="common">Pacific beetle cockroach</name>
    <dbReference type="NCBI Taxonomy" id="6984"/>
    <lineage>
        <taxon>Eukaryota</taxon>
        <taxon>Metazoa</taxon>
        <taxon>Ecdysozoa</taxon>
        <taxon>Arthropoda</taxon>
        <taxon>Hexapoda</taxon>
        <taxon>Insecta</taxon>
        <taxon>Pterygota</taxon>
        <taxon>Neoptera</taxon>
        <taxon>Polyneoptera</taxon>
        <taxon>Dictyoptera</taxon>
        <taxon>Blattodea</taxon>
        <taxon>Blaberoidea</taxon>
        <taxon>Blaberidae</taxon>
        <taxon>Diplopterinae</taxon>
        <taxon>Diploptera</taxon>
    </lineage>
</organism>
<keyword evidence="3" id="KW-1185">Reference proteome</keyword>
<sequence>MTEEVLKRFLSPWLYPDFIYNLSPGGRRFKKYVKILHDFSNKVIRDKRQHYRKNKIVQEKRRFIYRLPAYSWRFLSLSLSEGR</sequence>
<reference evidence="2" key="2">
    <citation type="submission" date="2023-05" db="EMBL/GenBank/DDBJ databases">
        <authorList>
            <person name="Fouks B."/>
        </authorList>
    </citation>
    <scope>NUCLEOTIDE SEQUENCE</scope>
    <source>
        <strain evidence="2">Stay&amp;Tobe</strain>
        <tissue evidence="2">Testes</tissue>
    </source>
</reference>
<accession>A0AAD8AKV2</accession>
<name>A0AAD8AKV2_DIPPU</name>
<dbReference type="GO" id="GO:0016705">
    <property type="term" value="F:oxidoreductase activity, acting on paired donors, with incorporation or reduction of molecular oxygen"/>
    <property type="evidence" value="ECO:0007669"/>
    <property type="project" value="InterPro"/>
</dbReference>
<dbReference type="EMBL" id="JASPKZ010000386">
    <property type="protein sequence ID" value="KAJ9600526.1"/>
    <property type="molecule type" value="Genomic_DNA"/>
</dbReference>
<evidence type="ECO:0000256" key="1">
    <source>
        <dbReference type="ARBA" id="ARBA00023033"/>
    </source>
</evidence>
<dbReference type="Gene3D" id="1.10.630.10">
    <property type="entry name" value="Cytochrome P450"/>
    <property type="match status" value="1"/>
</dbReference>
<dbReference type="AlphaFoldDB" id="A0AAD8AKV2"/>